<evidence type="ECO:0000256" key="15">
    <source>
        <dbReference type="ARBA" id="ARBA00023306"/>
    </source>
</evidence>
<evidence type="ECO:0000256" key="9">
    <source>
        <dbReference type="ARBA" id="ARBA00022630"/>
    </source>
</evidence>
<keyword evidence="10 19" id="KW-0274">FAD</keyword>
<dbReference type="Gene3D" id="3.30.465.10">
    <property type="match status" value="1"/>
</dbReference>
<dbReference type="HAMAP" id="MF_00037">
    <property type="entry name" value="MurB"/>
    <property type="match status" value="1"/>
</dbReference>
<comment type="cofactor">
    <cofactor evidence="1 19">
        <name>FAD</name>
        <dbReference type="ChEBI" id="CHEBI:57692"/>
    </cofactor>
</comment>
<evidence type="ECO:0000256" key="16">
    <source>
        <dbReference type="ARBA" id="ARBA00023316"/>
    </source>
</evidence>
<dbReference type="InterPro" id="IPR016169">
    <property type="entry name" value="FAD-bd_PCMH_sub2"/>
</dbReference>
<evidence type="ECO:0000256" key="10">
    <source>
        <dbReference type="ARBA" id="ARBA00022827"/>
    </source>
</evidence>
<evidence type="ECO:0000313" key="21">
    <source>
        <dbReference type="EMBL" id="MDT7829644.1"/>
    </source>
</evidence>
<keyword evidence="8 19" id="KW-0132">Cell division</keyword>
<dbReference type="GO" id="GO:0008762">
    <property type="term" value="F:UDP-N-acetylmuramate dehydrogenase activity"/>
    <property type="evidence" value="ECO:0007669"/>
    <property type="project" value="UniProtKB-EC"/>
</dbReference>
<evidence type="ECO:0000256" key="17">
    <source>
        <dbReference type="ARBA" id="ARBA00031026"/>
    </source>
</evidence>
<dbReference type="InterPro" id="IPR006094">
    <property type="entry name" value="Oxid_FAD_bind_N"/>
</dbReference>
<gene>
    <name evidence="19 21" type="primary">murB</name>
    <name evidence="21" type="ORF">RQM65_13305</name>
</gene>
<comment type="function">
    <text evidence="2 19">Cell wall formation.</text>
</comment>
<keyword evidence="15 19" id="KW-0131">Cell cycle</keyword>
<dbReference type="SUPFAM" id="SSF56194">
    <property type="entry name" value="Uridine diphospho-N-Acetylenolpyruvylglucosamine reductase, MurB, C-terminal domain"/>
    <property type="match status" value="1"/>
</dbReference>
<organism evidence="21 22">
    <name type="scientific">Pricia mediterranea</name>
    <dbReference type="NCBI Taxonomy" id="3076079"/>
    <lineage>
        <taxon>Bacteria</taxon>
        <taxon>Pseudomonadati</taxon>
        <taxon>Bacteroidota</taxon>
        <taxon>Flavobacteriia</taxon>
        <taxon>Flavobacteriales</taxon>
        <taxon>Flavobacteriaceae</taxon>
        <taxon>Pricia</taxon>
    </lineage>
</organism>
<name>A0ABU3L8X7_9FLAO</name>
<evidence type="ECO:0000256" key="6">
    <source>
        <dbReference type="ARBA" id="ARBA00015188"/>
    </source>
</evidence>
<keyword evidence="9 19" id="KW-0285">Flavoprotein</keyword>
<dbReference type="Pfam" id="PF02873">
    <property type="entry name" value="MurB_C"/>
    <property type="match status" value="1"/>
</dbReference>
<dbReference type="InterPro" id="IPR003170">
    <property type="entry name" value="MurB"/>
</dbReference>
<keyword evidence="12 19" id="KW-0133">Cell shape</keyword>
<feature type="active site" evidence="19">
    <location>
        <position position="333"/>
    </location>
</feature>
<dbReference type="InterPro" id="IPR036318">
    <property type="entry name" value="FAD-bd_PCMH-like_sf"/>
</dbReference>
<comment type="pathway">
    <text evidence="4 19">Cell wall biogenesis; peptidoglycan biosynthesis.</text>
</comment>
<keyword evidence="14 19" id="KW-0560">Oxidoreductase</keyword>
<proteinExistence type="inferred from homology"/>
<dbReference type="InterPro" id="IPR011601">
    <property type="entry name" value="MurB_C"/>
</dbReference>
<evidence type="ECO:0000256" key="7">
    <source>
        <dbReference type="ARBA" id="ARBA00022490"/>
    </source>
</evidence>
<evidence type="ECO:0000256" key="5">
    <source>
        <dbReference type="ARBA" id="ARBA00012518"/>
    </source>
</evidence>
<evidence type="ECO:0000256" key="13">
    <source>
        <dbReference type="ARBA" id="ARBA00022984"/>
    </source>
</evidence>
<reference evidence="21 22" key="1">
    <citation type="submission" date="2023-09" db="EMBL/GenBank/DDBJ databases">
        <title>Novel taxa isolated from Blanes Bay.</title>
        <authorList>
            <person name="Rey-Velasco X."/>
            <person name="Lucena T."/>
        </authorList>
    </citation>
    <scope>NUCLEOTIDE SEQUENCE [LARGE SCALE GENOMIC DNA]</scope>
    <source>
        <strain evidence="21 22">S334</strain>
    </source>
</reference>
<keyword evidence="7 19" id="KW-0963">Cytoplasm</keyword>
<dbReference type="PANTHER" id="PTHR21071:SF4">
    <property type="entry name" value="UDP-N-ACETYLENOLPYRUVOYLGLUCOSAMINE REDUCTASE"/>
    <property type="match status" value="1"/>
</dbReference>
<dbReference type="EC" id="1.3.1.98" evidence="5 19"/>
<dbReference type="Pfam" id="PF01565">
    <property type="entry name" value="FAD_binding_4"/>
    <property type="match status" value="1"/>
</dbReference>
<feature type="active site" description="Proton donor" evidence="19">
    <location>
        <position position="237"/>
    </location>
</feature>
<comment type="similarity">
    <text evidence="19">Belongs to the MurB family.</text>
</comment>
<comment type="caution">
    <text evidence="21">The sequence shown here is derived from an EMBL/GenBank/DDBJ whole genome shotgun (WGS) entry which is preliminary data.</text>
</comment>
<dbReference type="NCBIfam" id="NF010478">
    <property type="entry name" value="PRK13903.1"/>
    <property type="match status" value="1"/>
</dbReference>
<evidence type="ECO:0000313" key="22">
    <source>
        <dbReference type="Proteomes" id="UP001250656"/>
    </source>
</evidence>
<evidence type="ECO:0000256" key="3">
    <source>
        <dbReference type="ARBA" id="ARBA00004496"/>
    </source>
</evidence>
<dbReference type="RefSeq" id="WP_314015718.1">
    <property type="nucleotide sequence ID" value="NZ_JAVTTP010000001.1"/>
</dbReference>
<dbReference type="InterPro" id="IPR036635">
    <property type="entry name" value="MurB_C_sf"/>
</dbReference>
<feature type="domain" description="FAD-binding PCMH-type" evidence="20">
    <location>
        <begin position="16"/>
        <end position="186"/>
    </location>
</feature>
<evidence type="ECO:0000256" key="11">
    <source>
        <dbReference type="ARBA" id="ARBA00022857"/>
    </source>
</evidence>
<accession>A0ABU3L8X7</accession>
<comment type="subcellular location">
    <subcellularLocation>
        <location evidence="3 19">Cytoplasm</location>
    </subcellularLocation>
</comment>
<evidence type="ECO:0000256" key="4">
    <source>
        <dbReference type="ARBA" id="ARBA00004752"/>
    </source>
</evidence>
<keyword evidence="11 19" id="KW-0521">NADP</keyword>
<evidence type="ECO:0000259" key="20">
    <source>
        <dbReference type="PROSITE" id="PS51387"/>
    </source>
</evidence>
<keyword evidence="16 19" id="KW-0961">Cell wall biogenesis/degradation</keyword>
<evidence type="ECO:0000256" key="19">
    <source>
        <dbReference type="HAMAP-Rule" id="MF_00037"/>
    </source>
</evidence>
<evidence type="ECO:0000256" key="1">
    <source>
        <dbReference type="ARBA" id="ARBA00001974"/>
    </source>
</evidence>
<dbReference type="Gene3D" id="3.30.43.10">
    <property type="entry name" value="Uridine Diphospho-n-acetylenolpyruvylglucosamine Reductase, domain 2"/>
    <property type="match status" value="1"/>
</dbReference>
<protein>
    <recommendedName>
        <fullName evidence="6 19">UDP-N-acetylenolpyruvoylglucosamine reductase</fullName>
        <ecNumber evidence="5 19">1.3.1.98</ecNumber>
    </recommendedName>
    <alternativeName>
        <fullName evidence="17 19">UDP-N-acetylmuramate dehydrogenase</fullName>
    </alternativeName>
</protein>
<dbReference type="EMBL" id="JAVTTP010000001">
    <property type="protein sequence ID" value="MDT7829644.1"/>
    <property type="molecule type" value="Genomic_DNA"/>
</dbReference>
<dbReference type="PANTHER" id="PTHR21071">
    <property type="entry name" value="UDP-N-ACETYLENOLPYRUVOYLGLUCOSAMINE REDUCTASE"/>
    <property type="match status" value="1"/>
</dbReference>
<dbReference type="NCBIfam" id="NF000755">
    <property type="entry name" value="PRK00046.1"/>
    <property type="match status" value="1"/>
</dbReference>
<dbReference type="Gene3D" id="3.90.78.10">
    <property type="entry name" value="UDP-N-acetylenolpyruvoylglucosamine reductase, C-terminal domain"/>
    <property type="match status" value="1"/>
</dbReference>
<keyword evidence="22" id="KW-1185">Reference proteome</keyword>
<evidence type="ECO:0000256" key="14">
    <source>
        <dbReference type="ARBA" id="ARBA00023002"/>
    </source>
</evidence>
<keyword evidence="13 19" id="KW-0573">Peptidoglycan synthesis</keyword>
<dbReference type="NCBIfam" id="TIGR00179">
    <property type="entry name" value="murB"/>
    <property type="match status" value="1"/>
</dbReference>
<dbReference type="SUPFAM" id="SSF56176">
    <property type="entry name" value="FAD-binding/transporter-associated domain-like"/>
    <property type="match status" value="1"/>
</dbReference>
<sequence>MNIQKNISLKPYNTFGIAAKARYFLEVNTVEELRQALRLGEYPEKFILSGGSNMLITDDLDALVLHINIKGIEIVDEVDGHVTIRAMAGENWHDLVLWTLEKGYGGLENMSLIPGNTGTAPIQNIGAYGVELQDTFVSCEAMNIADQSTRTFTKEDCQFGYRDSYFKREGKGMYIITSIRLQLTKHDHRRNTSYGAIEEELKKKGISDPNIKDISNAVIAIRQSKLPDPKVLGNSGSFFKNPVISAREFHTFTKDYPEAPFYKITENAYKIPAGWLIEQAGFKGKRFGDAGVHKNQALVLVNHGQATGDDILNLAFKIMDKVEKHFGIRIEPEVNIIRPSLLKGRKKITPAADSNEGYTKPN</sequence>
<feature type="active site" evidence="19">
    <location>
        <position position="162"/>
    </location>
</feature>
<evidence type="ECO:0000256" key="2">
    <source>
        <dbReference type="ARBA" id="ARBA00003921"/>
    </source>
</evidence>
<evidence type="ECO:0000256" key="18">
    <source>
        <dbReference type="ARBA" id="ARBA00048914"/>
    </source>
</evidence>
<dbReference type="Proteomes" id="UP001250656">
    <property type="component" value="Unassembled WGS sequence"/>
</dbReference>
<evidence type="ECO:0000256" key="12">
    <source>
        <dbReference type="ARBA" id="ARBA00022960"/>
    </source>
</evidence>
<dbReference type="PROSITE" id="PS51387">
    <property type="entry name" value="FAD_PCMH"/>
    <property type="match status" value="1"/>
</dbReference>
<dbReference type="InterPro" id="IPR016167">
    <property type="entry name" value="FAD-bd_PCMH_sub1"/>
</dbReference>
<dbReference type="InterPro" id="IPR016166">
    <property type="entry name" value="FAD-bd_PCMH"/>
</dbReference>
<evidence type="ECO:0000256" key="8">
    <source>
        <dbReference type="ARBA" id="ARBA00022618"/>
    </source>
</evidence>
<comment type="catalytic activity">
    <reaction evidence="18 19">
        <text>UDP-N-acetyl-alpha-D-muramate + NADP(+) = UDP-N-acetyl-3-O-(1-carboxyvinyl)-alpha-D-glucosamine + NADPH + H(+)</text>
        <dbReference type="Rhea" id="RHEA:12248"/>
        <dbReference type="ChEBI" id="CHEBI:15378"/>
        <dbReference type="ChEBI" id="CHEBI:57783"/>
        <dbReference type="ChEBI" id="CHEBI:58349"/>
        <dbReference type="ChEBI" id="CHEBI:68483"/>
        <dbReference type="ChEBI" id="CHEBI:70757"/>
        <dbReference type="EC" id="1.3.1.98"/>
    </reaction>
</comment>